<dbReference type="RefSeq" id="WP_176633871.1">
    <property type="nucleotide sequence ID" value="NZ_JAAMFM010000004.1"/>
</dbReference>
<accession>A0A7Y7IEU3</accession>
<sequence length="50" mass="4986">MKAKLAFVAGLGAGYVLGTLPDVESDPALNDVAGRDWADEGGALPSGPSQ</sequence>
<dbReference type="AlphaFoldDB" id="A0A7Y7IEU3"/>
<proteinExistence type="predicted"/>
<dbReference type="Proteomes" id="UP000543556">
    <property type="component" value="Unassembled WGS sequence"/>
</dbReference>
<comment type="caution">
    <text evidence="1">The sequence shown here is derived from an EMBL/GenBank/DDBJ whole genome shotgun (WGS) entry which is preliminary data.</text>
</comment>
<name>A0A7Y7IEU3_9MICC</name>
<dbReference type="EMBL" id="JAAMFM010000004">
    <property type="protein sequence ID" value="NVM94174.1"/>
    <property type="molecule type" value="Genomic_DNA"/>
</dbReference>
<keyword evidence="2" id="KW-1185">Reference proteome</keyword>
<evidence type="ECO:0000313" key="1">
    <source>
        <dbReference type="EMBL" id="NVM94174.1"/>
    </source>
</evidence>
<gene>
    <name evidence="1" type="ORF">G6034_04470</name>
</gene>
<evidence type="ECO:0000313" key="2">
    <source>
        <dbReference type="Proteomes" id="UP000543556"/>
    </source>
</evidence>
<reference evidence="1 2" key="1">
    <citation type="submission" date="2020-02" db="EMBL/GenBank/DDBJ databases">
        <title>Genome sequence of strain AETb3-4.</title>
        <authorList>
            <person name="Gao J."/>
            <person name="Zhang X."/>
        </authorList>
    </citation>
    <scope>NUCLEOTIDE SEQUENCE [LARGE SCALE GENOMIC DNA]</scope>
    <source>
        <strain evidence="1 2">AETb3-4</strain>
    </source>
</reference>
<organism evidence="1 2">
    <name type="scientific">Arthrobacter wenxiniae</name>
    <dbReference type="NCBI Taxonomy" id="2713570"/>
    <lineage>
        <taxon>Bacteria</taxon>
        <taxon>Bacillati</taxon>
        <taxon>Actinomycetota</taxon>
        <taxon>Actinomycetes</taxon>
        <taxon>Micrococcales</taxon>
        <taxon>Micrococcaceae</taxon>
        <taxon>Arthrobacter</taxon>
    </lineage>
</organism>
<protein>
    <submittedName>
        <fullName evidence="1">Uncharacterized protein</fullName>
    </submittedName>
</protein>